<feature type="domain" description="Gfo/Idh/MocA-like oxidoreductase N-terminal" evidence="1">
    <location>
        <begin position="4"/>
        <end position="120"/>
    </location>
</feature>
<dbReference type="InterPro" id="IPR048477">
    <property type="entry name" value="YceM-like_C"/>
</dbReference>
<dbReference type="AlphaFoldDB" id="A0A268NY83"/>
<sequence length="309" mass="35514">MKPRIGMIGLGGIAQKAYLPILSKEVDWTFVGAYSPNKQKREQICNHYRIKAFEDLPTLSESCDAIFVHSSTETHYEIVSQLLRDGIDVYVDKPLAATIQQAEELVHLSETLGRKLMVGFNRRFSPMYVKSKKLLKEKDTAWINLEKHRIVSNNDTLSYEHILLDDYLHLVDTVRWLSDGNIRFENGFLKTIDSKLAFTQQQFQSDDNIIYNSSMHRSAGTNLEQLEIVTTGGIFRVKNMNIFECETDNHLSTFYSGSWESILKQKGFEHAVNHFIQCVQQDIKPSVPAREGLESQVLLQELIQQSKRL</sequence>
<evidence type="ECO:0000313" key="4">
    <source>
        <dbReference type="Proteomes" id="UP000216207"/>
    </source>
</evidence>
<dbReference type="SUPFAM" id="SSF51735">
    <property type="entry name" value="NAD(P)-binding Rossmann-fold domains"/>
    <property type="match status" value="1"/>
</dbReference>
<dbReference type="InterPro" id="IPR051317">
    <property type="entry name" value="Gfo/Idh/MocA_oxidoreduct"/>
</dbReference>
<gene>
    <name evidence="3" type="ORF">CHH72_14050</name>
</gene>
<dbReference type="Pfam" id="PF21378">
    <property type="entry name" value="YceM-like_C"/>
    <property type="match status" value="1"/>
</dbReference>
<dbReference type="SUPFAM" id="SSF55347">
    <property type="entry name" value="Glyceraldehyde-3-phosphate dehydrogenase-like, C-terminal domain"/>
    <property type="match status" value="1"/>
</dbReference>
<evidence type="ECO:0000313" key="3">
    <source>
        <dbReference type="EMBL" id="PAE88229.1"/>
    </source>
</evidence>
<protein>
    <submittedName>
        <fullName evidence="3">Virulence factor MviM</fullName>
    </submittedName>
</protein>
<dbReference type="RefSeq" id="WP_095326839.1">
    <property type="nucleotide sequence ID" value="NZ_NPCC01000019.1"/>
</dbReference>
<dbReference type="InterPro" id="IPR036291">
    <property type="entry name" value="NAD(P)-bd_dom_sf"/>
</dbReference>
<evidence type="ECO:0000259" key="2">
    <source>
        <dbReference type="Pfam" id="PF21378"/>
    </source>
</evidence>
<dbReference type="Proteomes" id="UP000216207">
    <property type="component" value="Unassembled WGS sequence"/>
</dbReference>
<dbReference type="Pfam" id="PF01408">
    <property type="entry name" value="GFO_IDH_MocA"/>
    <property type="match status" value="1"/>
</dbReference>
<dbReference type="InterPro" id="IPR000683">
    <property type="entry name" value="Gfo/Idh/MocA-like_OxRdtase_N"/>
</dbReference>
<reference evidence="3 4" key="1">
    <citation type="submission" date="2017-07" db="EMBL/GenBank/DDBJ databases">
        <title>Isolation and whole genome analysis of endospore-forming bacteria from heroin.</title>
        <authorList>
            <person name="Kalinowski J."/>
            <person name="Ahrens B."/>
            <person name="Al-Dilaimi A."/>
            <person name="Winkler A."/>
            <person name="Wibberg D."/>
            <person name="Schleenbecker U."/>
            <person name="Ruckert C."/>
            <person name="Wolfel R."/>
            <person name="Grass G."/>
        </authorList>
    </citation>
    <scope>NUCLEOTIDE SEQUENCE [LARGE SCALE GENOMIC DNA]</scope>
    <source>
        <strain evidence="3 4">7539</strain>
    </source>
</reference>
<proteinExistence type="predicted"/>
<dbReference type="Gene3D" id="3.40.50.720">
    <property type="entry name" value="NAD(P)-binding Rossmann-like Domain"/>
    <property type="match status" value="1"/>
</dbReference>
<dbReference type="GO" id="GO:0000166">
    <property type="term" value="F:nucleotide binding"/>
    <property type="evidence" value="ECO:0007669"/>
    <property type="project" value="InterPro"/>
</dbReference>
<dbReference type="PANTHER" id="PTHR43708:SF4">
    <property type="entry name" value="OXIDOREDUCTASE YCEM-RELATED"/>
    <property type="match status" value="1"/>
</dbReference>
<evidence type="ECO:0000259" key="1">
    <source>
        <dbReference type="Pfam" id="PF01408"/>
    </source>
</evidence>
<dbReference type="PANTHER" id="PTHR43708">
    <property type="entry name" value="CONSERVED EXPRESSED OXIDOREDUCTASE (EUROFUNG)"/>
    <property type="match status" value="1"/>
</dbReference>
<comment type="caution">
    <text evidence="3">The sequence shown here is derived from an EMBL/GenBank/DDBJ whole genome shotgun (WGS) entry which is preliminary data.</text>
</comment>
<dbReference type="Gene3D" id="3.30.360.10">
    <property type="entry name" value="Dihydrodipicolinate Reductase, domain 2"/>
    <property type="match status" value="1"/>
</dbReference>
<dbReference type="EMBL" id="NPCC01000019">
    <property type="protein sequence ID" value="PAE88229.1"/>
    <property type="molecule type" value="Genomic_DNA"/>
</dbReference>
<organism evidence="3 4">
    <name type="scientific">Shouchella clausii</name>
    <name type="common">Alkalihalobacillus clausii</name>
    <dbReference type="NCBI Taxonomy" id="79880"/>
    <lineage>
        <taxon>Bacteria</taxon>
        <taxon>Bacillati</taxon>
        <taxon>Bacillota</taxon>
        <taxon>Bacilli</taxon>
        <taxon>Bacillales</taxon>
        <taxon>Bacillaceae</taxon>
        <taxon>Shouchella</taxon>
    </lineage>
</organism>
<feature type="domain" description="YceM-like C-terminal" evidence="2">
    <location>
        <begin position="126"/>
        <end position="248"/>
    </location>
</feature>
<accession>A0A268NY83</accession>
<name>A0A268NY83_SHOCL</name>